<keyword evidence="2" id="KW-1185">Reference proteome</keyword>
<feature type="non-terminal residue" evidence="1">
    <location>
        <position position="1"/>
    </location>
</feature>
<sequence length="39" mass="4360">NFDVFSTMVLLGLGLKKFVLILEALNWILNLESSVFSTS</sequence>
<dbReference type="EMBL" id="CAJVQA010068359">
    <property type="protein sequence ID" value="CAG8832436.1"/>
    <property type="molecule type" value="Genomic_DNA"/>
</dbReference>
<feature type="non-terminal residue" evidence="1">
    <location>
        <position position="39"/>
    </location>
</feature>
<accession>A0A9N9PCZ9</accession>
<comment type="caution">
    <text evidence="1">The sequence shown here is derived from an EMBL/GenBank/DDBJ whole genome shotgun (WGS) entry which is preliminary data.</text>
</comment>
<evidence type="ECO:0000313" key="1">
    <source>
        <dbReference type="EMBL" id="CAG8832436.1"/>
    </source>
</evidence>
<reference evidence="1" key="1">
    <citation type="submission" date="2021-06" db="EMBL/GenBank/DDBJ databases">
        <authorList>
            <person name="Kallberg Y."/>
            <person name="Tangrot J."/>
            <person name="Rosling A."/>
        </authorList>
    </citation>
    <scope>NUCLEOTIDE SEQUENCE</scope>
    <source>
        <strain evidence="1">FL966</strain>
    </source>
</reference>
<protein>
    <submittedName>
        <fullName evidence="1">21790_t:CDS:1</fullName>
    </submittedName>
</protein>
<organism evidence="1 2">
    <name type="scientific">Cetraspora pellucida</name>
    <dbReference type="NCBI Taxonomy" id="1433469"/>
    <lineage>
        <taxon>Eukaryota</taxon>
        <taxon>Fungi</taxon>
        <taxon>Fungi incertae sedis</taxon>
        <taxon>Mucoromycota</taxon>
        <taxon>Glomeromycotina</taxon>
        <taxon>Glomeromycetes</taxon>
        <taxon>Diversisporales</taxon>
        <taxon>Gigasporaceae</taxon>
        <taxon>Cetraspora</taxon>
    </lineage>
</organism>
<dbReference type="AlphaFoldDB" id="A0A9N9PCZ9"/>
<dbReference type="Proteomes" id="UP000789759">
    <property type="component" value="Unassembled WGS sequence"/>
</dbReference>
<name>A0A9N9PCZ9_9GLOM</name>
<evidence type="ECO:0000313" key="2">
    <source>
        <dbReference type="Proteomes" id="UP000789759"/>
    </source>
</evidence>
<gene>
    <name evidence="1" type="ORF">CPELLU_LOCUS20847</name>
</gene>
<proteinExistence type="predicted"/>